<protein>
    <submittedName>
        <fullName evidence="1">Uncharacterized protein</fullName>
    </submittedName>
</protein>
<name>A0A9X2YG49_9MYCO</name>
<evidence type="ECO:0000313" key="2">
    <source>
        <dbReference type="Proteomes" id="UP001140293"/>
    </source>
</evidence>
<dbReference type="SUPFAM" id="SSF53756">
    <property type="entry name" value="UDP-Glycosyltransferase/glycogen phosphorylase"/>
    <property type="match status" value="1"/>
</dbReference>
<dbReference type="Proteomes" id="UP001140293">
    <property type="component" value="Unassembled WGS sequence"/>
</dbReference>
<dbReference type="AlphaFoldDB" id="A0A9X2YG49"/>
<reference evidence="1" key="1">
    <citation type="submission" date="2020-07" db="EMBL/GenBank/DDBJ databases">
        <authorList>
            <person name="Pettersson B.M.F."/>
            <person name="Behra P.R.K."/>
            <person name="Ramesh M."/>
            <person name="Das S."/>
            <person name="Dasgupta S."/>
            <person name="Kirsebom L.A."/>
        </authorList>
    </citation>
    <scope>NUCLEOTIDE SEQUENCE</scope>
    <source>
        <strain evidence="1">DSM 44615</strain>
    </source>
</reference>
<sequence>MYFDHFATWLERHDPDWVFAVNLTLPHAVSVTSALYMAAERRYRGRRGGLVIWDHDLCGSNGRWDIAIDRRFYPSVPNDVTPLPAEAAHVNWIVVSKGLAREAESYDTASRPKVIANLLPVIPPGIDDRHHEFARQLELSPERPILLSPVRIYRVKGVNQSLRFHAEVVAECLRRSLPPPYLLVFGDLDEDPDYGDELVALRDELATEKYVRFLGGVPLESVREADGNWRLDEVDLLRLARATHGGVVFTPSVSDFETVGLGAGLAAAAEIPAVSTRYNAFDEVYGAAGLSCTTFETDGTGMTEAAVEFVDVLAGFARRDAELIAGLKRNRQAVESLFPTDPWRTLLGSLNDGIARSDPPVEERTM</sequence>
<gene>
    <name evidence="1" type="ORF">H7I41_28435</name>
</gene>
<dbReference type="RefSeq" id="WP_264016031.1">
    <property type="nucleotide sequence ID" value="NZ_JACKSJ010000257.1"/>
</dbReference>
<dbReference type="EMBL" id="JACKSJ010000257">
    <property type="protein sequence ID" value="MCV7173857.1"/>
    <property type="molecule type" value="Genomic_DNA"/>
</dbReference>
<evidence type="ECO:0000313" key="1">
    <source>
        <dbReference type="EMBL" id="MCV7173857.1"/>
    </source>
</evidence>
<dbReference type="Gene3D" id="3.40.50.2000">
    <property type="entry name" value="Glycogen Phosphorylase B"/>
    <property type="match status" value="1"/>
</dbReference>
<reference evidence="1" key="2">
    <citation type="journal article" date="2022" name="BMC Genomics">
        <title>Comparative genome analysis of mycobacteria focusing on tRNA and non-coding RNA.</title>
        <authorList>
            <person name="Behra P.R.K."/>
            <person name="Pettersson B.M.F."/>
            <person name="Ramesh M."/>
            <person name="Das S."/>
            <person name="Dasgupta S."/>
            <person name="Kirsebom L.A."/>
        </authorList>
    </citation>
    <scope>NUCLEOTIDE SEQUENCE</scope>
    <source>
        <strain evidence="1">DSM 44615</strain>
    </source>
</reference>
<keyword evidence="2" id="KW-1185">Reference proteome</keyword>
<organism evidence="1 2">
    <name type="scientific">[Mycobacterium] manitobense</name>
    <dbReference type="NCBI Taxonomy" id="190147"/>
    <lineage>
        <taxon>Bacteria</taxon>
        <taxon>Bacillati</taxon>
        <taxon>Actinomycetota</taxon>
        <taxon>Actinomycetes</taxon>
        <taxon>Mycobacteriales</taxon>
        <taxon>Mycobacteriaceae</taxon>
        <taxon>Mycolicibacterium</taxon>
    </lineage>
</organism>
<comment type="caution">
    <text evidence="1">The sequence shown here is derived from an EMBL/GenBank/DDBJ whole genome shotgun (WGS) entry which is preliminary data.</text>
</comment>
<proteinExistence type="predicted"/>
<accession>A0A9X2YG49</accession>